<sequence>MPVESPCQDFKTEVNLATLPCGGCPYCARAQAQWSKFMTDVDDVVPLASKGTGVEGRSVNEILVAGQGSADGGICISRETVATVGSDVVIVPDDPDCSIRVVQEVLGNRSISNLTGDSGEGSPKRSWAAEEKKGEGTPLGRHQDSVPSVDRTLDPGESQKGQEGETRVTSEVPGEATSGDNRDPSIESKGVSEAWGSGAVDWSPRDGSPNSRDRARSGTREGSVRNPSGGRGRCSDPRSTPGAAVPIARGTPVGIPADRDTHSAPPQGRDFGRKETTQEMALRRAQ</sequence>
<dbReference type="OrthoDB" id="6204930at2759"/>
<dbReference type="AlphaFoldDB" id="A0A6J8BV17"/>
<gene>
    <name evidence="2" type="ORF">MCOR_23159</name>
</gene>
<protein>
    <submittedName>
        <fullName evidence="2">Uncharacterized protein</fullName>
    </submittedName>
</protein>
<accession>A0A6J8BV17</accession>
<reference evidence="2 3" key="1">
    <citation type="submission" date="2020-06" db="EMBL/GenBank/DDBJ databases">
        <authorList>
            <person name="Li R."/>
            <person name="Bekaert M."/>
        </authorList>
    </citation>
    <scope>NUCLEOTIDE SEQUENCE [LARGE SCALE GENOMIC DNA]</scope>
    <source>
        <strain evidence="3">wild</strain>
    </source>
</reference>
<organism evidence="2 3">
    <name type="scientific">Mytilus coruscus</name>
    <name type="common">Sea mussel</name>
    <dbReference type="NCBI Taxonomy" id="42192"/>
    <lineage>
        <taxon>Eukaryota</taxon>
        <taxon>Metazoa</taxon>
        <taxon>Spiralia</taxon>
        <taxon>Lophotrochozoa</taxon>
        <taxon>Mollusca</taxon>
        <taxon>Bivalvia</taxon>
        <taxon>Autobranchia</taxon>
        <taxon>Pteriomorphia</taxon>
        <taxon>Mytilida</taxon>
        <taxon>Mytiloidea</taxon>
        <taxon>Mytilidae</taxon>
        <taxon>Mytilinae</taxon>
        <taxon>Mytilus</taxon>
    </lineage>
</organism>
<evidence type="ECO:0000256" key="1">
    <source>
        <dbReference type="SAM" id="MobiDB-lite"/>
    </source>
</evidence>
<feature type="region of interest" description="Disordered" evidence="1">
    <location>
        <begin position="111"/>
        <end position="286"/>
    </location>
</feature>
<keyword evidence="3" id="KW-1185">Reference proteome</keyword>
<evidence type="ECO:0000313" key="2">
    <source>
        <dbReference type="EMBL" id="CAC5387878.1"/>
    </source>
</evidence>
<feature type="compositionally biased region" description="Basic and acidic residues" evidence="1">
    <location>
        <begin position="211"/>
        <end position="223"/>
    </location>
</feature>
<evidence type="ECO:0000313" key="3">
    <source>
        <dbReference type="Proteomes" id="UP000507470"/>
    </source>
</evidence>
<name>A0A6J8BV17_MYTCO</name>
<dbReference type="EMBL" id="CACVKT020004065">
    <property type="protein sequence ID" value="CAC5387878.1"/>
    <property type="molecule type" value="Genomic_DNA"/>
</dbReference>
<proteinExistence type="predicted"/>
<dbReference type="Proteomes" id="UP000507470">
    <property type="component" value="Unassembled WGS sequence"/>
</dbReference>